<dbReference type="EMBL" id="JARKIF010000045">
    <property type="protein sequence ID" value="KAJ7608357.1"/>
    <property type="molecule type" value="Genomic_DNA"/>
</dbReference>
<evidence type="ECO:0008006" key="3">
    <source>
        <dbReference type="Google" id="ProtNLM"/>
    </source>
</evidence>
<evidence type="ECO:0000313" key="2">
    <source>
        <dbReference type="Proteomes" id="UP001221142"/>
    </source>
</evidence>
<dbReference type="AlphaFoldDB" id="A0AAD7B2R3"/>
<organism evidence="1 2">
    <name type="scientific">Roridomyces roridus</name>
    <dbReference type="NCBI Taxonomy" id="1738132"/>
    <lineage>
        <taxon>Eukaryota</taxon>
        <taxon>Fungi</taxon>
        <taxon>Dikarya</taxon>
        <taxon>Basidiomycota</taxon>
        <taxon>Agaricomycotina</taxon>
        <taxon>Agaricomycetes</taxon>
        <taxon>Agaricomycetidae</taxon>
        <taxon>Agaricales</taxon>
        <taxon>Marasmiineae</taxon>
        <taxon>Mycenaceae</taxon>
        <taxon>Roridomyces</taxon>
    </lineage>
</organism>
<evidence type="ECO:0000313" key="1">
    <source>
        <dbReference type="EMBL" id="KAJ7608357.1"/>
    </source>
</evidence>
<reference evidence="1" key="1">
    <citation type="submission" date="2023-03" db="EMBL/GenBank/DDBJ databases">
        <title>Massive genome expansion in bonnet fungi (Mycena s.s.) driven by repeated elements and novel gene families across ecological guilds.</title>
        <authorList>
            <consortium name="Lawrence Berkeley National Laboratory"/>
            <person name="Harder C.B."/>
            <person name="Miyauchi S."/>
            <person name="Viragh M."/>
            <person name="Kuo A."/>
            <person name="Thoen E."/>
            <person name="Andreopoulos B."/>
            <person name="Lu D."/>
            <person name="Skrede I."/>
            <person name="Drula E."/>
            <person name="Henrissat B."/>
            <person name="Morin E."/>
            <person name="Kohler A."/>
            <person name="Barry K."/>
            <person name="LaButti K."/>
            <person name="Morin E."/>
            <person name="Salamov A."/>
            <person name="Lipzen A."/>
            <person name="Mereny Z."/>
            <person name="Hegedus B."/>
            <person name="Baldrian P."/>
            <person name="Stursova M."/>
            <person name="Weitz H."/>
            <person name="Taylor A."/>
            <person name="Grigoriev I.V."/>
            <person name="Nagy L.G."/>
            <person name="Martin F."/>
            <person name="Kauserud H."/>
        </authorList>
    </citation>
    <scope>NUCLEOTIDE SEQUENCE</scope>
    <source>
        <strain evidence="1">9284</strain>
    </source>
</reference>
<gene>
    <name evidence="1" type="ORF">FB45DRAFT_1067467</name>
</gene>
<accession>A0AAD7B2R3</accession>
<dbReference type="Proteomes" id="UP001221142">
    <property type="component" value="Unassembled WGS sequence"/>
</dbReference>
<dbReference type="Gene3D" id="3.80.10.10">
    <property type="entry name" value="Ribonuclease Inhibitor"/>
    <property type="match status" value="1"/>
</dbReference>
<name>A0AAD7B2R3_9AGAR</name>
<proteinExistence type="predicted"/>
<comment type="caution">
    <text evidence="1">The sequence shown here is derived from an EMBL/GenBank/DDBJ whole genome shotgun (WGS) entry which is preliminary data.</text>
</comment>
<dbReference type="InterPro" id="IPR032675">
    <property type="entry name" value="LRR_dom_sf"/>
</dbReference>
<protein>
    <recommendedName>
        <fullName evidence="3">F-box domain-containing protein</fullName>
    </recommendedName>
</protein>
<sequence length="391" mass="43461">MPIPQELIDLILSNLAGDALSLKSCSLTTRTFVRPSQVLLFKRVTILPPMPNRTGDNPCQRFYKRITSSPHLASYVQELRVVLAVRPKGSEATEPGLSWIISGRTLSLVLPLLNLTHISLADTSFPGRATGGLNWSQLGRSLRSALSAVFSSPILQSVDLQGVYISSPRELLSLFCDACSLKSLNLTRVWFDPTHKDDSWPLSRTWRPKLTSVFFFETFGDPFCSHFRNPQIDLSGLTKLMILASSMDGWIFGPDVTPVLGDLMIYLDPLPSFNSFVTPNLRSLRVFTSNWSEGLLQFFTVCPRNAHIEIFSLDGPSTPCTVDLTVLNDAVESLLPHLPSLKKVQLRVLQTRDVDHQAVLDWAETIRASLKSLASRGLLSITDILGIRNMQ</sequence>
<keyword evidence="2" id="KW-1185">Reference proteome</keyword>